<proteinExistence type="predicted"/>
<reference evidence="1 2" key="1">
    <citation type="submission" date="2013-12" db="EMBL/GenBank/DDBJ databases">
        <authorList>
            <person name="Zelazny A."/>
            <person name="Olivier K."/>
            <person name="Holland S."/>
            <person name="Lenaerts A."/>
            <person name="Ordway D."/>
            <person name="DeGroote M.A."/>
            <person name="Parker T."/>
            <person name="Sizemore C."/>
            <person name="Tallon L.J."/>
            <person name="Sadzewicz L.K."/>
            <person name="Sengamalay N."/>
            <person name="Fraser C.M."/>
            <person name="Hine E."/>
            <person name="Shefchek K.A."/>
            <person name="Das S.P."/>
            <person name="Tettelin H."/>
        </authorList>
    </citation>
    <scope>NUCLEOTIDE SEQUENCE [LARGE SCALE GENOMIC DNA]</scope>
    <source>
        <strain evidence="1 2">1948</strain>
    </source>
</reference>
<organism evidence="1 2">
    <name type="scientific">Mycobacteroides abscessus 1948</name>
    <dbReference type="NCBI Taxonomy" id="1299323"/>
    <lineage>
        <taxon>Bacteria</taxon>
        <taxon>Bacillati</taxon>
        <taxon>Actinomycetota</taxon>
        <taxon>Actinomycetes</taxon>
        <taxon>Mycobacteriales</taxon>
        <taxon>Mycobacteriaceae</taxon>
        <taxon>Mycobacteroides</taxon>
        <taxon>Mycobacteroides abscessus</taxon>
    </lineage>
</organism>
<dbReference type="Proteomes" id="UP000021210">
    <property type="component" value="Unassembled WGS sequence"/>
</dbReference>
<accession>A0A829QDZ1</accession>
<gene>
    <name evidence="1" type="ORF">I542_1591</name>
</gene>
<evidence type="ECO:0000313" key="1">
    <source>
        <dbReference type="EMBL" id="EUA61452.1"/>
    </source>
</evidence>
<protein>
    <submittedName>
        <fullName evidence="1">Uncharacterized protein</fullName>
    </submittedName>
</protein>
<dbReference type="EMBL" id="JAOH01000002">
    <property type="protein sequence ID" value="EUA61452.1"/>
    <property type="molecule type" value="Genomic_DNA"/>
</dbReference>
<evidence type="ECO:0000313" key="2">
    <source>
        <dbReference type="Proteomes" id="UP000021210"/>
    </source>
</evidence>
<name>A0A829QDZ1_9MYCO</name>
<comment type="caution">
    <text evidence="1">The sequence shown here is derived from an EMBL/GenBank/DDBJ whole genome shotgun (WGS) entry which is preliminary data.</text>
</comment>
<dbReference type="AlphaFoldDB" id="A0A829QDZ1"/>
<sequence>MLLCTRAPAHPRTRAVTVTVSSHGRVVTLRGLDAFLRSPGG</sequence>